<dbReference type="PANTHER" id="PTHR33395:SF22">
    <property type="entry name" value="REVERSE TRANSCRIPTASE DOMAIN-CONTAINING PROTEIN"/>
    <property type="match status" value="1"/>
</dbReference>
<name>A0ABC9WDK9_GRUJA</name>
<gene>
    <name evidence="1" type="ORF">GRJ2_000825600</name>
</gene>
<accession>A0ABC9WDK9</accession>
<dbReference type="Proteomes" id="UP001623348">
    <property type="component" value="Unassembled WGS sequence"/>
</dbReference>
<reference evidence="1 2" key="1">
    <citation type="submission" date="2024-06" db="EMBL/GenBank/DDBJ databases">
        <title>The draft genome of Grus japonensis, version 3.</title>
        <authorList>
            <person name="Nabeshima K."/>
            <person name="Suzuki S."/>
            <person name="Onuma M."/>
        </authorList>
    </citation>
    <scope>NUCLEOTIDE SEQUENCE [LARGE SCALE GENOMIC DNA]</scope>
    <source>
        <strain evidence="1 2">451A</strain>
    </source>
</reference>
<comment type="caution">
    <text evidence="1">The sequence shown here is derived from an EMBL/GenBank/DDBJ whole genome shotgun (WGS) entry which is preliminary data.</text>
</comment>
<evidence type="ECO:0000313" key="1">
    <source>
        <dbReference type="EMBL" id="GAB0183603.1"/>
    </source>
</evidence>
<dbReference type="AlphaFoldDB" id="A0ABC9WDK9"/>
<proteinExistence type="predicted"/>
<dbReference type="EMBL" id="BAAFJT010000002">
    <property type="protein sequence ID" value="GAB0183603.1"/>
    <property type="molecule type" value="Genomic_DNA"/>
</dbReference>
<organism evidence="1 2">
    <name type="scientific">Grus japonensis</name>
    <name type="common">Japanese crane</name>
    <name type="synonym">Red-crowned crane</name>
    <dbReference type="NCBI Taxonomy" id="30415"/>
    <lineage>
        <taxon>Eukaryota</taxon>
        <taxon>Metazoa</taxon>
        <taxon>Chordata</taxon>
        <taxon>Craniata</taxon>
        <taxon>Vertebrata</taxon>
        <taxon>Euteleostomi</taxon>
        <taxon>Archelosauria</taxon>
        <taxon>Archosauria</taxon>
        <taxon>Dinosauria</taxon>
        <taxon>Saurischia</taxon>
        <taxon>Theropoda</taxon>
        <taxon>Coelurosauria</taxon>
        <taxon>Aves</taxon>
        <taxon>Neognathae</taxon>
        <taxon>Neoaves</taxon>
        <taxon>Gruiformes</taxon>
        <taxon>Gruidae</taxon>
        <taxon>Grus</taxon>
    </lineage>
</organism>
<evidence type="ECO:0000313" key="2">
    <source>
        <dbReference type="Proteomes" id="UP001623348"/>
    </source>
</evidence>
<keyword evidence="2" id="KW-1185">Reference proteome</keyword>
<sequence>MVSNLLHHLDTHKSMGPDGILPRVLRELAEVLIKQLSIVYQQSWLTREFPVDWRLAIVMPTYKKGQKEDSACQSDLGACEHYGADHLECHRTAHKGQPGDQAESAWVREIVFSFGPLTTRQTLRSYEEWLRELGLFSLEKRRLRGDLIALYNYLRGGCSQAGADIELKARRLANGRGYGNGSDNS</sequence>
<dbReference type="PANTHER" id="PTHR33395">
    <property type="entry name" value="TRANSCRIPTASE, PUTATIVE-RELATED-RELATED"/>
    <property type="match status" value="1"/>
</dbReference>
<protein>
    <submittedName>
        <fullName evidence="1">Mitochondrial enolase superfamily member 1</fullName>
    </submittedName>
</protein>